<evidence type="ECO:0000313" key="5">
    <source>
        <dbReference type="EMBL" id="KAB2348010.1"/>
    </source>
</evidence>
<dbReference type="PANTHER" id="PTHR44688">
    <property type="entry name" value="DNA-BINDING TRANSCRIPTIONAL ACTIVATOR DEVR_DOSR"/>
    <property type="match status" value="1"/>
</dbReference>
<dbReference type="AlphaFoldDB" id="A0A6H9Z3T3"/>
<dbReference type="OrthoDB" id="9815744at2"/>
<keyword evidence="6" id="KW-1185">Reference proteome</keyword>
<dbReference type="CDD" id="cd06170">
    <property type="entry name" value="LuxR_C_like"/>
    <property type="match status" value="1"/>
</dbReference>
<dbReference type="PROSITE" id="PS50043">
    <property type="entry name" value="HTH_LUXR_2"/>
    <property type="match status" value="1"/>
</dbReference>
<dbReference type="SUPFAM" id="SSF46894">
    <property type="entry name" value="C-terminal effector domain of the bipartite response regulators"/>
    <property type="match status" value="1"/>
</dbReference>
<dbReference type="SMART" id="SM00421">
    <property type="entry name" value="HTH_LUXR"/>
    <property type="match status" value="1"/>
</dbReference>
<sequence length="338" mass="37047">MNRELLRRVRSEIERFGRSDLDWVGFATQVSKALNRLVVFDRCRWYTVDPGTLSFTGILARNMRRANSGSGDDEFPPEDLNHWSCPDHRTPTLSGGELRASCVIDGVCWGATAFLRGPERPRFGEDEVRALAALSEPIADGLRRTLLISSAMDATPSDGLPGIVVFDERGGVESISAAAERWIEDMVEMPPPKSPAESTMVTIIAARTRGGTALPARSRVRTRSGQWLSLYGTRLSDHGVAVVIQPAAPHELAPLIAHAYGLSGSERRIARLCLTGLSTKEIAEALHVSPYTVQDHLKSIFSKTGTRSRTELIGRVFLKHSASPFESLDAPIPARSFF</sequence>
<dbReference type="PANTHER" id="PTHR44688:SF16">
    <property type="entry name" value="DNA-BINDING TRANSCRIPTIONAL ACTIVATOR DEVR_DOSR"/>
    <property type="match status" value="1"/>
</dbReference>
<dbReference type="GO" id="GO:0006355">
    <property type="term" value="P:regulation of DNA-templated transcription"/>
    <property type="evidence" value="ECO:0007669"/>
    <property type="project" value="InterPro"/>
</dbReference>
<dbReference type="PRINTS" id="PR00038">
    <property type="entry name" value="HTHLUXR"/>
</dbReference>
<reference evidence="5 6" key="1">
    <citation type="submission" date="2019-09" db="EMBL/GenBank/DDBJ databases">
        <title>Actinomadura physcomitrii sp. nov., a novel actinomycete isolated from moss [Physcomitrium sphaericum (Ludw) Fuernr].</title>
        <authorList>
            <person name="Zhuang X."/>
            <person name="Liu C."/>
        </authorList>
    </citation>
    <scope>NUCLEOTIDE SEQUENCE [LARGE SCALE GENOMIC DNA]</scope>
    <source>
        <strain evidence="5 6">HMC1</strain>
    </source>
</reference>
<dbReference type="GO" id="GO:0003677">
    <property type="term" value="F:DNA binding"/>
    <property type="evidence" value="ECO:0007669"/>
    <property type="project" value="UniProtKB-KW"/>
</dbReference>
<keyword evidence="1" id="KW-0805">Transcription regulation</keyword>
<feature type="domain" description="HTH luxR-type" evidence="4">
    <location>
        <begin position="255"/>
        <end position="320"/>
    </location>
</feature>
<dbReference type="Pfam" id="PF00196">
    <property type="entry name" value="GerE"/>
    <property type="match status" value="1"/>
</dbReference>
<dbReference type="RefSeq" id="WP_151561677.1">
    <property type="nucleotide sequence ID" value="NZ_WBMT01000008.1"/>
</dbReference>
<protein>
    <submittedName>
        <fullName evidence="5">Helix-turn-helix transcriptional regulator</fullName>
    </submittedName>
</protein>
<dbReference type="InterPro" id="IPR036388">
    <property type="entry name" value="WH-like_DNA-bd_sf"/>
</dbReference>
<organism evidence="5 6">
    <name type="scientific">Actinomadura rudentiformis</name>
    <dbReference type="NCBI Taxonomy" id="359158"/>
    <lineage>
        <taxon>Bacteria</taxon>
        <taxon>Bacillati</taxon>
        <taxon>Actinomycetota</taxon>
        <taxon>Actinomycetes</taxon>
        <taxon>Streptosporangiales</taxon>
        <taxon>Thermomonosporaceae</taxon>
        <taxon>Actinomadura</taxon>
    </lineage>
</organism>
<evidence type="ECO:0000256" key="2">
    <source>
        <dbReference type="ARBA" id="ARBA00023125"/>
    </source>
</evidence>
<proteinExistence type="predicted"/>
<dbReference type="EMBL" id="WBMT01000008">
    <property type="protein sequence ID" value="KAB2348010.1"/>
    <property type="molecule type" value="Genomic_DNA"/>
</dbReference>
<dbReference type="Proteomes" id="UP000468735">
    <property type="component" value="Unassembled WGS sequence"/>
</dbReference>
<dbReference type="InterPro" id="IPR000792">
    <property type="entry name" value="Tscrpt_reg_LuxR_C"/>
</dbReference>
<gene>
    <name evidence="5" type="ORF">F8566_19250</name>
</gene>
<dbReference type="PROSITE" id="PS00622">
    <property type="entry name" value="HTH_LUXR_1"/>
    <property type="match status" value="1"/>
</dbReference>
<evidence type="ECO:0000313" key="6">
    <source>
        <dbReference type="Proteomes" id="UP000468735"/>
    </source>
</evidence>
<accession>A0A6H9Z3T3</accession>
<evidence type="ECO:0000259" key="4">
    <source>
        <dbReference type="PROSITE" id="PS50043"/>
    </source>
</evidence>
<comment type="caution">
    <text evidence="5">The sequence shown here is derived from an EMBL/GenBank/DDBJ whole genome shotgun (WGS) entry which is preliminary data.</text>
</comment>
<dbReference type="InterPro" id="IPR016032">
    <property type="entry name" value="Sig_transdc_resp-reg_C-effctor"/>
</dbReference>
<name>A0A6H9Z3T3_9ACTN</name>
<dbReference type="Gene3D" id="1.10.10.10">
    <property type="entry name" value="Winged helix-like DNA-binding domain superfamily/Winged helix DNA-binding domain"/>
    <property type="match status" value="1"/>
</dbReference>
<keyword evidence="3" id="KW-0804">Transcription</keyword>
<keyword evidence="2" id="KW-0238">DNA-binding</keyword>
<evidence type="ECO:0000256" key="3">
    <source>
        <dbReference type="ARBA" id="ARBA00023163"/>
    </source>
</evidence>
<evidence type="ECO:0000256" key="1">
    <source>
        <dbReference type="ARBA" id="ARBA00023015"/>
    </source>
</evidence>